<evidence type="ECO:0000313" key="2">
    <source>
        <dbReference type="EMBL" id="MFD3960190.1"/>
    </source>
</evidence>
<dbReference type="Proteomes" id="UP001598300">
    <property type="component" value="Unassembled WGS sequence"/>
</dbReference>
<sequence>MMAVNGLLGVQPHQEIYRGSTVEHSAERENSESAARARYNRAVQQERRALREALRSGLPAAHMGLGVTVIVLIAVAGFSGPRWTLIIAGALSAWFLLALAVIHISSGRGRDAVRRAYIATFGWGNWI</sequence>
<feature type="transmembrane region" description="Helical" evidence="1">
    <location>
        <begin position="57"/>
        <end position="77"/>
    </location>
</feature>
<keyword evidence="1" id="KW-1133">Transmembrane helix</keyword>
<accession>A0ABW6E2B4</accession>
<keyword evidence="1" id="KW-0472">Membrane</keyword>
<comment type="caution">
    <text evidence="2">The sequence shown here is derived from an EMBL/GenBank/DDBJ whole genome shotgun (WGS) entry which is preliminary data.</text>
</comment>
<proteinExistence type="predicted"/>
<dbReference type="EMBL" id="JBHXPM010000037">
    <property type="protein sequence ID" value="MFD3960190.1"/>
    <property type="molecule type" value="Genomic_DNA"/>
</dbReference>
<evidence type="ECO:0000256" key="1">
    <source>
        <dbReference type="SAM" id="Phobius"/>
    </source>
</evidence>
<protein>
    <submittedName>
        <fullName evidence="2">Uncharacterized protein</fullName>
    </submittedName>
</protein>
<gene>
    <name evidence="2" type="ORF">ACFWR3_29440</name>
</gene>
<reference evidence="2 3" key="1">
    <citation type="submission" date="2024-09" db="EMBL/GenBank/DDBJ databases">
        <title>The Natural Products Discovery Center: Release of the First 8490 Sequenced Strains for Exploring Actinobacteria Biosynthetic Diversity.</title>
        <authorList>
            <person name="Kalkreuter E."/>
            <person name="Kautsar S.A."/>
            <person name="Yang D."/>
            <person name="Bader C.D."/>
            <person name="Teijaro C.N."/>
            <person name="Fluegel L."/>
            <person name="Davis C.M."/>
            <person name="Simpson J.R."/>
            <person name="Lauterbach L."/>
            <person name="Steele A.D."/>
            <person name="Gui C."/>
            <person name="Meng S."/>
            <person name="Li G."/>
            <person name="Viehrig K."/>
            <person name="Ye F."/>
            <person name="Su P."/>
            <person name="Kiefer A.F."/>
            <person name="Nichols A."/>
            <person name="Cepeda A.J."/>
            <person name="Yan W."/>
            <person name="Fan B."/>
            <person name="Jiang Y."/>
            <person name="Adhikari A."/>
            <person name="Zheng C.-J."/>
            <person name="Schuster L."/>
            <person name="Cowan T.M."/>
            <person name="Smanski M.J."/>
            <person name="Chevrette M.G."/>
            <person name="De Carvalho L.P.S."/>
            <person name="Shen B."/>
        </authorList>
    </citation>
    <scope>NUCLEOTIDE SEQUENCE [LARGE SCALE GENOMIC DNA]</scope>
    <source>
        <strain evidence="2 3">NPDC058584</strain>
    </source>
</reference>
<keyword evidence="1" id="KW-0812">Transmembrane</keyword>
<feature type="transmembrane region" description="Helical" evidence="1">
    <location>
        <begin position="83"/>
        <end position="105"/>
    </location>
</feature>
<evidence type="ECO:0000313" key="3">
    <source>
        <dbReference type="Proteomes" id="UP001598300"/>
    </source>
</evidence>
<name>A0ABW6E2B4_9ACTN</name>
<dbReference type="RefSeq" id="WP_244209861.1">
    <property type="nucleotide sequence ID" value="NZ_CP029378.1"/>
</dbReference>
<organism evidence="2 3">
    <name type="scientific">Streptomyces bacillaris</name>
    <dbReference type="NCBI Taxonomy" id="68179"/>
    <lineage>
        <taxon>Bacteria</taxon>
        <taxon>Bacillati</taxon>
        <taxon>Actinomycetota</taxon>
        <taxon>Actinomycetes</taxon>
        <taxon>Kitasatosporales</taxon>
        <taxon>Streptomycetaceae</taxon>
        <taxon>Streptomyces</taxon>
    </lineage>
</organism>
<keyword evidence="3" id="KW-1185">Reference proteome</keyword>